<keyword evidence="1" id="KW-0812">Transmembrane</keyword>
<gene>
    <name evidence="2" type="ORF">LCGC14_0171390</name>
</gene>
<keyword evidence="1" id="KW-1133">Transmembrane helix</keyword>
<dbReference type="EMBL" id="LAZR01000066">
    <property type="protein sequence ID" value="KKN96209.1"/>
    <property type="molecule type" value="Genomic_DNA"/>
</dbReference>
<proteinExistence type="predicted"/>
<comment type="caution">
    <text evidence="2">The sequence shown here is derived from an EMBL/GenBank/DDBJ whole genome shotgun (WGS) entry which is preliminary data.</text>
</comment>
<sequence length="114" mass="13226">MTWIDKIRAWDYDITVVFSWLWGVVLYNAERHGPIAYLVALVVVVLLLLAFPPTRALTKTTVGGIFRMATVYIQLVASLVTVQLLGFIFRLLLTMFHKARIWVLESIRRFRETD</sequence>
<accession>A0A0F9UWU2</accession>
<feature type="transmembrane region" description="Helical" evidence="1">
    <location>
        <begin position="71"/>
        <end position="93"/>
    </location>
</feature>
<protein>
    <submittedName>
        <fullName evidence="2">Uncharacterized protein</fullName>
    </submittedName>
</protein>
<organism evidence="2">
    <name type="scientific">marine sediment metagenome</name>
    <dbReference type="NCBI Taxonomy" id="412755"/>
    <lineage>
        <taxon>unclassified sequences</taxon>
        <taxon>metagenomes</taxon>
        <taxon>ecological metagenomes</taxon>
    </lineage>
</organism>
<evidence type="ECO:0000256" key="1">
    <source>
        <dbReference type="SAM" id="Phobius"/>
    </source>
</evidence>
<feature type="transmembrane region" description="Helical" evidence="1">
    <location>
        <begin position="12"/>
        <end position="28"/>
    </location>
</feature>
<keyword evidence="1" id="KW-0472">Membrane</keyword>
<feature type="transmembrane region" description="Helical" evidence="1">
    <location>
        <begin position="35"/>
        <end position="51"/>
    </location>
</feature>
<reference evidence="2" key="1">
    <citation type="journal article" date="2015" name="Nature">
        <title>Complex archaea that bridge the gap between prokaryotes and eukaryotes.</title>
        <authorList>
            <person name="Spang A."/>
            <person name="Saw J.H."/>
            <person name="Jorgensen S.L."/>
            <person name="Zaremba-Niedzwiedzka K."/>
            <person name="Martijn J."/>
            <person name="Lind A.E."/>
            <person name="van Eijk R."/>
            <person name="Schleper C."/>
            <person name="Guy L."/>
            <person name="Ettema T.J."/>
        </authorList>
    </citation>
    <scope>NUCLEOTIDE SEQUENCE</scope>
</reference>
<name>A0A0F9UWU2_9ZZZZ</name>
<dbReference type="AlphaFoldDB" id="A0A0F9UWU2"/>
<evidence type="ECO:0000313" key="2">
    <source>
        <dbReference type="EMBL" id="KKN96209.1"/>
    </source>
</evidence>